<comment type="subcellular location">
    <subcellularLocation>
        <location evidence="1">Cell envelope</location>
    </subcellularLocation>
</comment>
<dbReference type="GO" id="GO:0030313">
    <property type="term" value="C:cell envelope"/>
    <property type="evidence" value="ECO:0007669"/>
    <property type="project" value="UniProtKB-SubCell"/>
</dbReference>
<feature type="domain" description="Thioredoxin" evidence="5">
    <location>
        <begin position="37"/>
        <end position="176"/>
    </location>
</feature>
<dbReference type="PROSITE" id="PS00194">
    <property type="entry name" value="THIOREDOXIN_1"/>
    <property type="match status" value="1"/>
</dbReference>
<dbReference type="InterPro" id="IPR050553">
    <property type="entry name" value="Thioredoxin_ResA/DsbE_sf"/>
</dbReference>
<dbReference type="PANTHER" id="PTHR42852:SF6">
    <property type="entry name" value="THIOL:DISULFIDE INTERCHANGE PROTEIN DSBE"/>
    <property type="match status" value="1"/>
</dbReference>
<evidence type="ECO:0000259" key="5">
    <source>
        <dbReference type="PROSITE" id="PS51352"/>
    </source>
</evidence>
<protein>
    <submittedName>
        <fullName evidence="6">TlpA family protein disulfide reductase</fullName>
    </submittedName>
</protein>
<dbReference type="EMBL" id="JAAIJQ010000049">
    <property type="protein sequence ID" value="NEV63381.1"/>
    <property type="molecule type" value="Genomic_DNA"/>
</dbReference>
<proteinExistence type="predicted"/>
<evidence type="ECO:0000256" key="1">
    <source>
        <dbReference type="ARBA" id="ARBA00004196"/>
    </source>
</evidence>
<dbReference type="PROSITE" id="PS51352">
    <property type="entry name" value="THIOREDOXIN_2"/>
    <property type="match status" value="1"/>
</dbReference>
<dbReference type="CDD" id="cd02966">
    <property type="entry name" value="TlpA_like_family"/>
    <property type="match status" value="1"/>
</dbReference>
<evidence type="ECO:0000313" key="6">
    <source>
        <dbReference type="EMBL" id="NEV63381.1"/>
    </source>
</evidence>
<dbReference type="SUPFAM" id="SSF52833">
    <property type="entry name" value="Thioredoxin-like"/>
    <property type="match status" value="1"/>
</dbReference>
<organism evidence="6 7">
    <name type="scientific">Thiorhodococcus minor</name>
    <dbReference type="NCBI Taxonomy" id="57489"/>
    <lineage>
        <taxon>Bacteria</taxon>
        <taxon>Pseudomonadati</taxon>
        <taxon>Pseudomonadota</taxon>
        <taxon>Gammaproteobacteria</taxon>
        <taxon>Chromatiales</taxon>
        <taxon>Chromatiaceae</taxon>
        <taxon>Thiorhodococcus</taxon>
    </lineage>
</organism>
<dbReference type="InterPro" id="IPR036249">
    <property type="entry name" value="Thioredoxin-like_sf"/>
</dbReference>
<sequence length="176" mass="19576">MTFSKRLTTTLALRAILALFATLLLDLQALAGELMRVPGRPMAAEFELSAPDGSVHRLADYRGAPLILNFWATWCPPCRAEMPSLQRAHEQLAQDGIGVLAINVGEDPETVDRFRQDFKLDLPLPIDTDTSVTQAYPMRGLPTTFVIDAQGRLALRASGELAWDHPEVLERVRRLK</sequence>
<dbReference type="Gene3D" id="3.40.30.10">
    <property type="entry name" value="Glutaredoxin"/>
    <property type="match status" value="1"/>
</dbReference>
<name>A0A6M0K209_9GAMM</name>
<dbReference type="GO" id="GO:0015036">
    <property type="term" value="F:disulfide oxidoreductase activity"/>
    <property type="evidence" value="ECO:0007669"/>
    <property type="project" value="UniProtKB-ARBA"/>
</dbReference>
<dbReference type="InterPro" id="IPR000866">
    <property type="entry name" value="AhpC/TSA"/>
</dbReference>
<dbReference type="Pfam" id="PF00578">
    <property type="entry name" value="AhpC-TSA"/>
    <property type="match status" value="1"/>
</dbReference>
<keyword evidence="7" id="KW-1185">Reference proteome</keyword>
<gene>
    <name evidence="6" type="ORF">G3446_16055</name>
</gene>
<evidence type="ECO:0000256" key="3">
    <source>
        <dbReference type="ARBA" id="ARBA00023157"/>
    </source>
</evidence>
<dbReference type="GO" id="GO:0016209">
    <property type="term" value="F:antioxidant activity"/>
    <property type="evidence" value="ECO:0007669"/>
    <property type="project" value="InterPro"/>
</dbReference>
<evidence type="ECO:0000313" key="7">
    <source>
        <dbReference type="Proteomes" id="UP000483379"/>
    </source>
</evidence>
<evidence type="ECO:0000256" key="4">
    <source>
        <dbReference type="ARBA" id="ARBA00023284"/>
    </source>
</evidence>
<dbReference type="PANTHER" id="PTHR42852">
    <property type="entry name" value="THIOL:DISULFIDE INTERCHANGE PROTEIN DSBE"/>
    <property type="match status" value="1"/>
</dbReference>
<dbReference type="Proteomes" id="UP000483379">
    <property type="component" value="Unassembled WGS sequence"/>
</dbReference>
<evidence type="ECO:0000256" key="2">
    <source>
        <dbReference type="ARBA" id="ARBA00022748"/>
    </source>
</evidence>
<dbReference type="InterPro" id="IPR017937">
    <property type="entry name" value="Thioredoxin_CS"/>
</dbReference>
<keyword evidence="4" id="KW-0676">Redox-active center</keyword>
<accession>A0A6M0K209</accession>
<reference evidence="6 7" key="1">
    <citation type="submission" date="2020-02" db="EMBL/GenBank/DDBJ databases">
        <title>Genome sequences of Thiorhodococcus mannitoliphagus and Thiorhodococcus minor, purple sulfur photosynthetic bacteria in the gammaproteobacterial family, Chromatiaceae.</title>
        <authorList>
            <person name="Aviles F.A."/>
            <person name="Meyer T.E."/>
            <person name="Kyndt J.A."/>
        </authorList>
    </citation>
    <scope>NUCLEOTIDE SEQUENCE [LARGE SCALE GENOMIC DNA]</scope>
    <source>
        <strain evidence="6 7">DSM 11518</strain>
    </source>
</reference>
<dbReference type="InterPro" id="IPR013766">
    <property type="entry name" value="Thioredoxin_domain"/>
</dbReference>
<keyword evidence="3" id="KW-1015">Disulfide bond</keyword>
<keyword evidence="2" id="KW-0201">Cytochrome c-type biogenesis</keyword>
<dbReference type="GO" id="GO:0017004">
    <property type="term" value="P:cytochrome complex assembly"/>
    <property type="evidence" value="ECO:0007669"/>
    <property type="project" value="UniProtKB-KW"/>
</dbReference>
<comment type="caution">
    <text evidence="6">The sequence shown here is derived from an EMBL/GenBank/DDBJ whole genome shotgun (WGS) entry which is preliminary data.</text>
</comment>
<dbReference type="AlphaFoldDB" id="A0A6M0K209"/>